<evidence type="ECO:0000313" key="3">
    <source>
        <dbReference type="WBParaSite" id="Hba_04735"/>
    </source>
</evidence>
<reference evidence="3" key="1">
    <citation type="submission" date="2016-11" db="UniProtKB">
        <authorList>
            <consortium name="WormBaseParasite"/>
        </authorList>
    </citation>
    <scope>IDENTIFICATION</scope>
</reference>
<evidence type="ECO:0000256" key="1">
    <source>
        <dbReference type="SAM" id="Phobius"/>
    </source>
</evidence>
<evidence type="ECO:0000313" key="2">
    <source>
        <dbReference type="Proteomes" id="UP000095283"/>
    </source>
</evidence>
<sequence length="80" mass="8876">MRWSVDIGDISTLNSFITGGISVVLNVTLIIVIYNRSLKAIGAYKYLMITVTLLDILLSVTYILASPVCQSMFFVAKIWS</sequence>
<feature type="transmembrane region" description="Helical" evidence="1">
    <location>
        <begin position="46"/>
        <end position="65"/>
    </location>
</feature>
<name>A0A1I7WI96_HETBA</name>
<dbReference type="AlphaFoldDB" id="A0A1I7WI96"/>
<proteinExistence type="predicted"/>
<organism evidence="2 3">
    <name type="scientific">Heterorhabditis bacteriophora</name>
    <name type="common">Entomopathogenic nematode worm</name>
    <dbReference type="NCBI Taxonomy" id="37862"/>
    <lineage>
        <taxon>Eukaryota</taxon>
        <taxon>Metazoa</taxon>
        <taxon>Ecdysozoa</taxon>
        <taxon>Nematoda</taxon>
        <taxon>Chromadorea</taxon>
        <taxon>Rhabditida</taxon>
        <taxon>Rhabditina</taxon>
        <taxon>Rhabditomorpha</taxon>
        <taxon>Strongyloidea</taxon>
        <taxon>Heterorhabditidae</taxon>
        <taxon>Heterorhabditis</taxon>
    </lineage>
</organism>
<dbReference type="Proteomes" id="UP000095283">
    <property type="component" value="Unplaced"/>
</dbReference>
<dbReference type="InterPro" id="IPR019428">
    <property type="entry name" value="7TM_GPCR_serpentine_rcpt_Str"/>
</dbReference>
<keyword evidence="1" id="KW-0812">Transmembrane</keyword>
<dbReference type="Pfam" id="PF10326">
    <property type="entry name" value="7TM_GPCR_Str"/>
    <property type="match status" value="1"/>
</dbReference>
<keyword evidence="1" id="KW-0472">Membrane</keyword>
<dbReference type="WBParaSite" id="Hba_04735">
    <property type="protein sequence ID" value="Hba_04735"/>
    <property type="gene ID" value="Hba_04735"/>
</dbReference>
<protein>
    <submittedName>
        <fullName evidence="3">G_PROTEIN_RECEP_F1_2 domain-containing protein</fullName>
    </submittedName>
</protein>
<keyword evidence="2" id="KW-1185">Reference proteome</keyword>
<feature type="transmembrane region" description="Helical" evidence="1">
    <location>
        <begin position="12"/>
        <end position="34"/>
    </location>
</feature>
<keyword evidence="1" id="KW-1133">Transmembrane helix</keyword>
<accession>A0A1I7WI96</accession>